<dbReference type="EMBL" id="BOOO01000040">
    <property type="protein sequence ID" value="GII33439.1"/>
    <property type="molecule type" value="Genomic_DNA"/>
</dbReference>
<comment type="caution">
    <text evidence="1">The sequence shown here is derived from an EMBL/GenBank/DDBJ whole genome shotgun (WGS) entry which is preliminary data.</text>
</comment>
<dbReference type="Proteomes" id="UP000650628">
    <property type="component" value="Unassembled WGS sequence"/>
</dbReference>
<name>A0A8J3XAR9_9ACTN</name>
<proteinExistence type="predicted"/>
<dbReference type="AlphaFoldDB" id="A0A8J3XAR9"/>
<evidence type="ECO:0000313" key="1">
    <source>
        <dbReference type="EMBL" id="GII33439.1"/>
    </source>
</evidence>
<protein>
    <submittedName>
        <fullName evidence="1">Uncharacterized protein</fullName>
    </submittedName>
</protein>
<accession>A0A8J3XAR9</accession>
<reference evidence="1 2" key="1">
    <citation type="submission" date="2021-01" db="EMBL/GenBank/DDBJ databases">
        <title>Whole genome shotgun sequence of Planotetraspora mira NBRC 15435.</title>
        <authorList>
            <person name="Komaki H."/>
            <person name="Tamura T."/>
        </authorList>
    </citation>
    <scope>NUCLEOTIDE SEQUENCE [LARGE SCALE GENOMIC DNA]</scope>
    <source>
        <strain evidence="1 2">NBRC 15435</strain>
    </source>
</reference>
<keyword evidence="2" id="KW-1185">Reference proteome</keyword>
<sequence>MNSAGFFIPKAFLDYEGADYDAYLELAMSAFFLTQPSPEA</sequence>
<dbReference type="RefSeq" id="WP_275409631.1">
    <property type="nucleotide sequence ID" value="NZ_BOOO01000040.1"/>
</dbReference>
<gene>
    <name evidence="1" type="ORF">Pmi06nite_68810</name>
</gene>
<evidence type="ECO:0000313" key="2">
    <source>
        <dbReference type="Proteomes" id="UP000650628"/>
    </source>
</evidence>
<organism evidence="1 2">
    <name type="scientific">Planotetraspora mira</name>
    <dbReference type="NCBI Taxonomy" id="58121"/>
    <lineage>
        <taxon>Bacteria</taxon>
        <taxon>Bacillati</taxon>
        <taxon>Actinomycetota</taxon>
        <taxon>Actinomycetes</taxon>
        <taxon>Streptosporangiales</taxon>
        <taxon>Streptosporangiaceae</taxon>
        <taxon>Planotetraspora</taxon>
    </lineage>
</organism>